<dbReference type="RefSeq" id="WP_144089628.1">
    <property type="nucleotide sequence ID" value="NZ_VMHE01000037.1"/>
</dbReference>
<dbReference type="EMBL" id="VMHE01000037">
    <property type="protein sequence ID" value="TSJ60055.1"/>
    <property type="molecule type" value="Genomic_DNA"/>
</dbReference>
<protein>
    <submittedName>
        <fullName evidence="1">Uncharacterized protein</fullName>
    </submittedName>
</protein>
<dbReference type="OrthoDB" id="1756121at2"/>
<organism evidence="1 2">
    <name type="scientific">Allobacillus salarius</name>
    <dbReference type="NCBI Taxonomy" id="1955272"/>
    <lineage>
        <taxon>Bacteria</taxon>
        <taxon>Bacillati</taxon>
        <taxon>Bacillota</taxon>
        <taxon>Bacilli</taxon>
        <taxon>Bacillales</taxon>
        <taxon>Bacillaceae</taxon>
        <taxon>Allobacillus</taxon>
    </lineage>
</organism>
<proteinExistence type="predicted"/>
<accession>A0A556P6N8</accession>
<reference evidence="1 2" key="1">
    <citation type="submission" date="2019-07" db="EMBL/GenBank/DDBJ databases">
        <title>Allobacillus sp. nov. SKP isolated from shrimp paste of Euphausiacea.</title>
        <authorList>
            <person name="Kanchanasin P."/>
            <person name="Tanasupawat S."/>
            <person name="Shi W."/>
            <person name="Wu L."/>
            <person name="Ma J."/>
        </authorList>
    </citation>
    <scope>NUCLEOTIDE SEQUENCE [LARGE SCALE GENOMIC DNA]</scope>
    <source>
        <strain evidence="1 2">SKP4-8</strain>
    </source>
</reference>
<dbReference type="AlphaFoldDB" id="A0A556P6N8"/>
<comment type="caution">
    <text evidence="1">The sequence shown here is derived from an EMBL/GenBank/DDBJ whole genome shotgun (WGS) entry which is preliminary data.</text>
</comment>
<evidence type="ECO:0000313" key="1">
    <source>
        <dbReference type="EMBL" id="TSJ60055.1"/>
    </source>
</evidence>
<sequence length="76" mass="8851">MIWIKAQNGESLLQVNQLLMKGKKIEGIIHWHPMQKWSEIVGKYESAERAQEVLDDIFCTMEESKGHFVTYTMPAQ</sequence>
<dbReference type="Proteomes" id="UP000316425">
    <property type="component" value="Unassembled WGS sequence"/>
</dbReference>
<gene>
    <name evidence="1" type="ORF">FPQ13_12340</name>
</gene>
<name>A0A556P6N8_9BACI</name>
<evidence type="ECO:0000313" key="2">
    <source>
        <dbReference type="Proteomes" id="UP000316425"/>
    </source>
</evidence>
<keyword evidence="2" id="KW-1185">Reference proteome</keyword>